<keyword evidence="3" id="KW-0862">Zinc</keyword>
<dbReference type="PANTHER" id="PTHR46214">
    <property type="entry name" value="ZINC FINGER, RING-CH-TYPE"/>
    <property type="match status" value="1"/>
</dbReference>
<evidence type="ECO:0000256" key="2">
    <source>
        <dbReference type="ARBA" id="ARBA00022771"/>
    </source>
</evidence>
<evidence type="ECO:0000256" key="4">
    <source>
        <dbReference type="SAM" id="MobiDB-lite"/>
    </source>
</evidence>
<dbReference type="InterPro" id="IPR013083">
    <property type="entry name" value="Znf_RING/FYVE/PHD"/>
</dbReference>
<dbReference type="InterPro" id="IPR011016">
    <property type="entry name" value="Znf_RING-CH"/>
</dbReference>
<dbReference type="Pfam" id="PF12906">
    <property type="entry name" value="RINGv"/>
    <property type="match status" value="1"/>
</dbReference>
<protein>
    <recommendedName>
        <fullName evidence="6">RING-CH-type domain-containing protein</fullName>
    </recommendedName>
</protein>
<name>A0ABD1XMS4_9MARC</name>
<sequence>MEVSEAGIQNSEMQPPASSSSSINNFSGDGGGSSKGIDVHFVRTSSQEIESVVNGAAGDGRSVDRDLDEAVEEKMSTQQSYDDPSPSSSGGTDLPRVIPQGEETSSVSSNVKKMEQVEGSAGSGGTIDSVPNGGIPSSDNVVDVGSIPVYISDQGMANTAAAIAAAGADEMKKGDNHVIDIPVKDSVKVQELDGYKGFGIPRTMSNFSVGSAGGDLCRICQQHSEEPVMELGCHCRGELAKAHRSCIEQWFGNKGTNKCEVCQHVATNVPAPSSQPTPHFWVWRVGGNYNGVGQRRGGARFHPLWAALLILIAGLLFDVLISIFLGASALPVNIIIGVLVVLGLGTAARLILECWHERVIRRNIRMMEEEPSLEDLSVVDQTTLNNLSPPEQSTANSAMSQQSPGIQGAEGVAQLAARASNSVGVFT</sequence>
<gene>
    <name evidence="7" type="ORF">R1flu_027829</name>
</gene>
<dbReference type="PROSITE" id="PS51292">
    <property type="entry name" value="ZF_RING_CH"/>
    <property type="match status" value="1"/>
</dbReference>
<feature type="domain" description="RING-CH-type" evidence="6">
    <location>
        <begin position="209"/>
        <end position="269"/>
    </location>
</feature>
<dbReference type="EMBL" id="JBHFFA010000008">
    <property type="protein sequence ID" value="KAL2609256.1"/>
    <property type="molecule type" value="Genomic_DNA"/>
</dbReference>
<evidence type="ECO:0000259" key="6">
    <source>
        <dbReference type="PROSITE" id="PS51292"/>
    </source>
</evidence>
<keyword evidence="8" id="KW-1185">Reference proteome</keyword>
<keyword evidence="5" id="KW-1133">Transmembrane helix</keyword>
<evidence type="ECO:0000256" key="1">
    <source>
        <dbReference type="ARBA" id="ARBA00022723"/>
    </source>
</evidence>
<comment type="caution">
    <text evidence="7">The sequence shown here is derived from an EMBL/GenBank/DDBJ whole genome shotgun (WGS) entry which is preliminary data.</text>
</comment>
<feature type="compositionally biased region" description="Low complexity" evidence="4">
    <location>
        <begin position="76"/>
        <end position="92"/>
    </location>
</feature>
<feature type="compositionally biased region" description="Polar residues" evidence="4">
    <location>
        <begin position="7"/>
        <end position="17"/>
    </location>
</feature>
<keyword evidence="5" id="KW-0472">Membrane</keyword>
<organism evidence="7 8">
    <name type="scientific">Riccia fluitans</name>
    <dbReference type="NCBI Taxonomy" id="41844"/>
    <lineage>
        <taxon>Eukaryota</taxon>
        <taxon>Viridiplantae</taxon>
        <taxon>Streptophyta</taxon>
        <taxon>Embryophyta</taxon>
        <taxon>Marchantiophyta</taxon>
        <taxon>Marchantiopsida</taxon>
        <taxon>Marchantiidae</taxon>
        <taxon>Marchantiales</taxon>
        <taxon>Ricciaceae</taxon>
        <taxon>Riccia</taxon>
    </lineage>
</organism>
<feature type="region of interest" description="Disordered" evidence="4">
    <location>
        <begin position="1"/>
        <end position="134"/>
    </location>
</feature>
<feature type="transmembrane region" description="Helical" evidence="5">
    <location>
        <begin position="304"/>
        <end position="326"/>
    </location>
</feature>
<feature type="transmembrane region" description="Helical" evidence="5">
    <location>
        <begin position="332"/>
        <end position="352"/>
    </location>
</feature>
<keyword evidence="2" id="KW-0863">Zinc-finger</keyword>
<feature type="compositionally biased region" description="Polar residues" evidence="4">
    <location>
        <begin position="102"/>
        <end position="111"/>
    </location>
</feature>
<feature type="compositionally biased region" description="Low complexity" evidence="4">
    <location>
        <begin position="18"/>
        <end position="27"/>
    </location>
</feature>
<dbReference type="SMART" id="SM00744">
    <property type="entry name" value="RINGv"/>
    <property type="match status" value="1"/>
</dbReference>
<keyword evidence="5" id="KW-0812">Transmembrane</keyword>
<evidence type="ECO:0000313" key="7">
    <source>
        <dbReference type="EMBL" id="KAL2609256.1"/>
    </source>
</evidence>
<keyword evidence="1" id="KW-0479">Metal-binding</keyword>
<proteinExistence type="predicted"/>
<evidence type="ECO:0000256" key="3">
    <source>
        <dbReference type="ARBA" id="ARBA00022833"/>
    </source>
</evidence>
<evidence type="ECO:0000256" key="5">
    <source>
        <dbReference type="SAM" id="Phobius"/>
    </source>
</evidence>
<dbReference type="Gene3D" id="3.30.40.10">
    <property type="entry name" value="Zinc/RING finger domain, C3HC4 (zinc finger)"/>
    <property type="match status" value="1"/>
</dbReference>
<dbReference type="GO" id="GO:0008270">
    <property type="term" value="F:zinc ion binding"/>
    <property type="evidence" value="ECO:0007669"/>
    <property type="project" value="UniProtKB-KW"/>
</dbReference>
<evidence type="ECO:0000313" key="8">
    <source>
        <dbReference type="Proteomes" id="UP001605036"/>
    </source>
</evidence>
<dbReference type="PANTHER" id="PTHR46214:SF16">
    <property type="entry name" value="OS10G0481450 PROTEIN"/>
    <property type="match status" value="1"/>
</dbReference>
<reference evidence="7 8" key="1">
    <citation type="submission" date="2024-09" db="EMBL/GenBank/DDBJ databases">
        <title>Chromosome-scale assembly of Riccia fluitans.</title>
        <authorList>
            <person name="Paukszto L."/>
            <person name="Sawicki J."/>
            <person name="Karawczyk K."/>
            <person name="Piernik-Szablinska J."/>
            <person name="Szczecinska M."/>
            <person name="Mazdziarz M."/>
        </authorList>
    </citation>
    <scope>NUCLEOTIDE SEQUENCE [LARGE SCALE GENOMIC DNA]</scope>
    <source>
        <strain evidence="7">Rf_01</strain>
        <tissue evidence="7">Aerial parts of the thallus</tissue>
    </source>
</reference>
<accession>A0ABD1XMS4</accession>
<dbReference type="AlphaFoldDB" id="A0ABD1XMS4"/>
<dbReference type="Proteomes" id="UP001605036">
    <property type="component" value="Unassembled WGS sequence"/>
</dbReference>
<dbReference type="SUPFAM" id="SSF57850">
    <property type="entry name" value="RING/U-box"/>
    <property type="match status" value="1"/>
</dbReference>